<evidence type="ECO:0000313" key="1">
    <source>
        <dbReference type="Proteomes" id="UP000887576"/>
    </source>
</evidence>
<dbReference type="WBParaSite" id="JU765_v2.g10158.t2">
    <property type="protein sequence ID" value="JU765_v2.g10158.t2"/>
    <property type="gene ID" value="JU765_v2.g10158"/>
</dbReference>
<sequence>MNLLGVEQNNSSKPSLFSSTWSVQVQHQTEVNDSLCHECKSEHSVIEFNPKTAPINSRNALSQCELNLSVAKLHFKRAATCPSFIIENSGQSLEDIKYPLVISKEIYSQQSQQNASISRHQKNRNIYEWLQKVSIEPLSETCSISTMNDPTCILNKTSK</sequence>
<evidence type="ECO:0000313" key="2">
    <source>
        <dbReference type="WBParaSite" id="JU765_v2.g10158.t2"/>
    </source>
</evidence>
<accession>A0AC34PUP5</accession>
<organism evidence="1 2">
    <name type="scientific">Panagrolaimus sp. JU765</name>
    <dbReference type="NCBI Taxonomy" id="591449"/>
    <lineage>
        <taxon>Eukaryota</taxon>
        <taxon>Metazoa</taxon>
        <taxon>Ecdysozoa</taxon>
        <taxon>Nematoda</taxon>
        <taxon>Chromadorea</taxon>
        <taxon>Rhabditida</taxon>
        <taxon>Tylenchina</taxon>
        <taxon>Panagrolaimomorpha</taxon>
        <taxon>Panagrolaimoidea</taxon>
        <taxon>Panagrolaimidae</taxon>
        <taxon>Panagrolaimus</taxon>
    </lineage>
</organism>
<reference evidence="2" key="1">
    <citation type="submission" date="2022-11" db="UniProtKB">
        <authorList>
            <consortium name="WormBaseParasite"/>
        </authorList>
    </citation>
    <scope>IDENTIFICATION</scope>
</reference>
<proteinExistence type="predicted"/>
<protein>
    <submittedName>
        <fullName evidence="2">Uncharacterized protein</fullName>
    </submittedName>
</protein>
<name>A0AC34PUP5_9BILA</name>
<dbReference type="Proteomes" id="UP000887576">
    <property type="component" value="Unplaced"/>
</dbReference>